<evidence type="ECO:0000259" key="6">
    <source>
        <dbReference type="Pfam" id="PF04542"/>
    </source>
</evidence>
<dbReference type="InterPro" id="IPR036388">
    <property type="entry name" value="WH-like_DNA-bd_sf"/>
</dbReference>
<dbReference type="InterPro" id="IPR039425">
    <property type="entry name" value="RNA_pol_sigma-70-like"/>
</dbReference>
<dbReference type="GO" id="GO:0006352">
    <property type="term" value="P:DNA-templated transcription initiation"/>
    <property type="evidence" value="ECO:0007669"/>
    <property type="project" value="InterPro"/>
</dbReference>
<keyword evidence="3" id="KW-0731">Sigma factor</keyword>
<feature type="domain" description="RNA polymerase sigma-70 region 2" evidence="6">
    <location>
        <begin position="15"/>
        <end position="77"/>
    </location>
</feature>
<accession>A0A401UEV5</accession>
<evidence type="ECO:0000256" key="4">
    <source>
        <dbReference type="ARBA" id="ARBA00023125"/>
    </source>
</evidence>
<comment type="similarity">
    <text evidence="1">Belongs to the sigma-70 factor family. ECF subfamily.</text>
</comment>
<name>A0A401UEV5_9BACT</name>
<dbReference type="OrthoDB" id="9784272at2"/>
<keyword evidence="9" id="KW-1185">Reference proteome</keyword>
<dbReference type="EMBL" id="BHXQ01000007">
    <property type="protein sequence ID" value="GCC53390.1"/>
    <property type="molecule type" value="Genomic_DNA"/>
</dbReference>
<dbReference type="Proteomes" id="UP000288227">
    <property type="component" value="Unassembled WGS sequence"/>
</dbReference>
<sequence length="184" mass="21580">MDLTMQTQQETFLKERGKLLNFIRSKVSSTEEAEDILQDVFFQFVSGYQTIESLDRVTSWLYAVARNKIIDRYRKDSSRPQRADFEGLSVLEDDAPITLQEILPDLGNTPEDAYFRDLIWDTIMDALDELPADQREIFIKNEMEEKGFREIAEETGVSINTLLSRKRYAIIALRKRLQRLYDEL</sequence>
<dbReference type="PANTHER" id="PTHR43133">
    <property type="entry name" value="RNA POLYMERASE ECF-TYPE SIGMA FACTO"/>
    <property type="match status" value="1"/>
</dbReference>
<dbReference type="GO" id="GO:0003677">
    <property type="term" value="F:DNA binding"/>
    <property type="evidence" value="ECO:0007669"/>
    <property type="project" value="UniProtKB-KW"/>
</dbReference>
<keyword evidence="4" id="KW-0238">DNA-binding</keyword>
<evidence type="ECO:0000313" key="8">
    <source>
        <dbReference type="EMBL" id="GCC53390.1"/>
    </source>
</evidence>
<dbReference type="InterPro" id="IPR013324">
    <property type="entry name" value="RNA_pol_sigma_r3/r4-like"/>
</dbReference>
<dbReference type="Gene3D" id="1.10.1740.10">
    <property type="match status" value="1"/>
</dbReference>
<dbReference type="InterPro" id="IPR014284">
    <property type="entry name" value="RNA_pol_sigma-70_dom"/>
</dbReference>
<dbReference type="SUPFAM" id="SSF88946">
    <property type="entry name" value="Sigma2 domain of RNA polymerase sigma factors"/>
    <property type="match status" value="1"/>
</dbReference>
<dbReference type="SUPFAM" id="SSF88659">
    <property type="entry name" value="Sigma3 and sigma4 domains of RNA polymerase sigma factors"/>
    <property type="match status" value="1"/>
</dbReference>
<evidence type="ECO:0000256" key="1">
    <source>
        <dbReference type="ARBA" id="ARBA00010641"/>
    </source>
</evidence>
<reference evidence="8 9" key="1">
    <citation type="submission" date="2018-11" db="EMBL/GenBank/DDBJ databases">
        <title>Chryseotalea sanarue gen. nov., sp., nov., a member of the family Cytophagaceae, isolated from a brackish lake in Hamamatsu Japan.</title>
        <authorList>
            <person name="Maejima Y."/>
            <person name="Iino T."/>
            <person name="Muraguchi Y."/>
            <person name="Fukuda K."/>
            <person name="Ohkuma M."/>
            <person name="Moriuchi R."/>
            <person name="Dohra H."/>
            <person name="Kimbara K."/>
            <person name="Shintani M."/>
        </authorList>
    </citation>
    <scope>NUCLEOTIDE SEQUENCE [LARGE SCALE GENOMIC DNA]</scope>
    <source>
        <strain evidence="8 9">Ys</strain>
    </source>
</reference>
<feature type="domain" description="RNA polymerase sigma factor 70 region 4 type 2" evidence="7">
    <location>
        <begin position="122"/>
        <end position="161"/>
    </location>
</feature>
<gene>
    <name evidence="8" type="ORF">SanaruYs_36330</name>
</gene>
<dbReference type="InterPro" id="IPR013325">
    <property type="entry name" value="RNA_pol_sigma_r2"/>
</dbReference>
<dbReference type="NCBIfam" id="TIGR02937">
    <property type="entry name" value="sigma70-ECF"/>
    <property type="match status" value="1"/>
</dbReference>
<dbReference type="Pfam" id="PF08281">
    <property type="entry name" value="Sigma70_r4_2"/>
    <property type="match status" value="1"/>
</dbReference>
<proteinExistence type="inferred from homology"/>
<dbReference type="GO" id="GO:0016987">
    <property type="term" value="F:sigma factor activity"/>
    <property type="evidence" value="ECO:0007669"/>
    <property type="project" value="UniProtKB-KW"/>
</dbReference>
<dbReference type="PANTHER" id="PTHR43133:SF8">
    <property type="entry name" value="RNA POLYMERASE SIGMA FACTOR HI_1459-RELATED"/>
    <property type="match status" value="1"/>
</dbReference>
<dbReference type="InterPro" id="IPR013249">
    <property type="entry name" value="RNA_pol_sigma70_r4_t2"/>
</dbReference>
<dbReference type="AlphaFoldDB" id="A0A401UEV5"/>
<comment type="caution">
    <text evidence="8">The sequence shown here is derived from an EMBL/GenBank/DDBJ whole genome shotgun (WGS) entry which is preliminary data.</text>
</comment>
<evidence type="ECO:0000256" key="2">
    <source>
        <dbReference type="ARBA" id="ARBA00023015"/>
    </source>
</evidence>
<dbReference type="Pfam" id="PF04542">
    <property type="entry name" value="Sigma70_r2"/>
    <property type="match status" value="1"/>
</dbReference>
<evidence type="ECO:0000259" key="7">
    <source>
        <dbReference type="Pfam" id="PF08281"/>
    </source>
</evidence>
<protein>
    <submittedName>
        <fullName evidence="8">RNA polymerase sigma factor</fullName>
    </submittedName>
</protein>
<dbReference type="Gene3D" id="1.10.10.10">
    <property type="entry name" value="Winged helix-like DNA-binding domain superfamily/Winged helix DNA-binding domain"/>
    <property type="match status" value="1"/>
</dbReference>
<organism evidence="8 9">
    <name type="scientific">Chryseotalea sanaruensis</name>
    <dbReference type="NCBI Taxonomy" id="2482724"/>
    <lineage>
        <taxon>Bacteria</taxon>
        <taxon>Pseudomonadati</taxon>
        <taxon>Bacteroidota</taxon>
        <taxon>Cytophagia</taxon>
        <taxon>Cytophagales</taxon>
        <taxon>Chryseotaleaceae</taxon>
        <taxon>Chryseotalea</taxon>
    </lineage>
</organism>
<evidence type="ECO:0000256" key="5">
    <source>
        <dbReference type="ARBA" id="ARBA00023163"/>
    </source>
</evidence>
<dbReference type="InterPro" id="IPR007627">
    <property type="entry name" value="RNA_pol_sigma70_r2"/>
</dbReference>
<keyword evidence="2" id="KW-0805">Transcription regulation</keyword>
<evidence type="ECO:0000313" key="9">
    <source>
        <dbReference type="Proteomes" id="UP000288227"/>
    </source>
</evidence>
<evidence type="ECO:0000256" key="3">
    <source>
        <dbReference type="ARBA" id="ARBA00023082"/>
    </source>
</evidence>
<dbReference type="CDD" id="cd06171">
    <property type="entry name" value="Sigma70_r4"/>
    <property type="match status" value="1"/>
</dbReference>
<keyword evidence="5" id="KW-0804">Transcription</keyword>